<dbReference type="PROSITE" id="PS00198">
    <property type="entry name" value="4FE4S_FER_1"/>
    <property type="match status" value="1"/>
</dbReference>
<dbReference type="InterPro" id="IPR017900">
    <property type="entry name" value="4Fe4S_Fe_S_CS"/>
</dbReference>
<proteinExistence type="predicted"/>
<evidence type="ECO:0000256" key="1">
    <source>
        <dbReference type="SAM" id="Phobius"/>
    </source>
</evidence>
<dbReference type="AlphaFoldDB" id="A0A0F9K190"/>
<feature type="transmembrane region" description="Helical" evidence="1">
    <location>
        <begin position="39"/>
        <end position="62"/>
    </location>
</feature>
<keyword evidence="1" id="KW-0812">Transmembrane</keyword>
<gene>
    <name evidence="3" type="ORF">LCGC14_1386760</name>
</gene>
<accession>A0A0F9K190</accession>
<dbReference type="GO" id="GO:0051536">
    <property type="term" value="F:iron-sulfur cluster binding"/>
    <property type="evidence" value="ECO:0007669"/>
    <property type="project" value="InterPro"/>
</dbReference>
<dbReference type="PANTHER" id="PTHR43255:SF2">
    <property type="entry name" value="HETERODISULFIDE REDUCTASE RELATED PROTEIN"/>
    <property type="match status" value="1"/>
</dbReference>
<organism evidence="3">
    <name type="scientific">marine sediment metagenome</name>
    <dbReference type="NCBI Taxonomy" id="412755"/>
    <lineage>
        <taxon>unclassified sequences</taxon>
        <taxon>metagenomes</taxon>
        <taxon>ecological metagenomes</taxon>
    </lineage>
</organism>
<name>A0A0F9K190_9ZZZZ</name>
<feature type="domain" description="4Fe-4S ferredoxin-type" evidence="2">
    <location>
        <begin position="246"/>
        <end position="277"/>
    </location>
</feature>
<comment type="caution">
    <text evidence="3">The sequence shown here is derived from an EMBL/GenBank/DDBJ whole genome shotgun (WGS) entry which is preliminary data.</text>
</comment>
<dbReference type="EMBL" id="LAZR01008915">
    <property type="protein sequence ID" value="KKM75779.1"/>
    <property type="molecule type" value="Genomic_DNA"/>
</dbReference>
<dbReference type="Pfam" id="PF13183">
    <property type="entry name" value="Fer4_8"/>
    <property type="match status" value="1"/>
</dbReference>
<protein>
    <recommendedName>
        <fullName evidence="2">4Fe-4S ferredoxin-type domain-containing protein</fullName>
    </recommendedName>
</protein>
<feature type="transmembrane region" description="Helical" evidence="1">
    <location>
        <begin position="192"/>
        <end position="211"/>
    </location>
</feature>
<dbReference type="PROSITE" id="PS51379">
    <property type="entry name" value="4FE4S_FER_2"/>
    <property type="match status" value="1"/>
</dbReference>
<dbReference type="InterPro" id="IPR017896">
    <property type="entry name" value="4Fe4S_Fe-S-bd"/>
</dbReference>
<reference evidence="3" key="1">
    <citation type="journal article" date="2015" name="Nature">
        <title>Complex archaea that bridge the gap between prokaryotes and eukaryotes.</title>
        <authorList>
            <person name="Spang A."/>
            <person name="Saw J.H."/>
            <person name="Jorgensen S.L."/>
            <person name="Zaremba-Niedzwiedzka K."/>
            <person name="Martijn J."/>
            <person name="Lind A.E."/>
            <person name="van Eijk R."/>
            <person name="Schleper C."/>
            <person name="Guy L."/>
            <person name="Ettema T.J."/>
        </authorList>
    </citation>
    <scope>NUCLEOTIDE SEQUENCE</scope>
</reference>
<dbReference type="SUPFAM" id="SSF46548">
    <property type="entry name" value="alpha-helical ferredoxin"/>
    <property type="match status" value="1"/>
</dbReference>
<feature type="transmembrane region" description="Helical" evidence="1">
    <location>
        <begin position="83"/>
        <end position="105"/>
    </location>
</feature>
<dbReference type="InterPro" id="IPR051460">
    <property type="entry name" value="HdrC_iron-sulfur_subunit"/>
</dbReference>
<dbReference type="PANTHER" id="PTHR43255">
    <property type="entry name" value="IRON-SULFUR-BINDING OXIDOREDUCTASE FADF-RELATED-RELATED"/>
    <property type="match status" value="1"/>
</dbReference>
<sequence length="406" mass="46983">MKSKIKQAILILVTFFIPTIISIFYWVETSAIVYWSVKPAFIINSVFGIFAYVWMCITILIISKIKFIEKNFSMRFLSNFHTYMSLIALFLGTAHGLWLVFLVFGTSSLELFVTGTIGFLIFLILMTLALFFMTNSFKNNRKIMNFRVSAYKKKFRYNFNKILHNITMFAVFVIFLHTQVSYTAIGSQLMRGVYFFSFIFTLIGWVTHKIVRRLRIESDPYIHRKGSWDVLVSKILKEPDEQWTLQVIKEVPSLYVCMQCGTCTEGCPVAPISNGRYNPRSILEKVLLGQKKILQEEQDEQQENVWLCSTCQKCVEQCPQKINVTEVLSFIKNRCFNKGYSTEGFKLQAKMIFDHGLAIPFTNPILKRREQLGLSEMKVANLEEIQIVMKEAGLDLSTPEEGMSKK</sequence>
<keyword evidence="1" id="KW-0472">Membrane</keyword>
<dbReference type="GO" id="GO:0005886">
    <property type="term" value="C:plasma membrane"/>
    <property type="evidence" value="ECO:0007669"/>
    <property type="project" value="TreeGrafter"/>
</dbReference>
<dbReference type="InterPro" id="IPR009051">
    <property type="entry name" value="Helical_ferredxn"/>
</dbReference>
<keyword evidence="1" id="KW-1133">Transmembrane helix</keyword>
<feature type="transmembrane region" description="Helical" evidence="1">
    <location>
        <begin position="7"/>
        <end position="27"/>
    </location>
</feature>
<feature type="transmembrane region" description="Helical" evidence="1">
    <location>
        <begin position="111"/>
        <end position="134"/>
    </location>
</feature>
<dbReference type="Gene3D" id="1.10.1060.10">
    <property type="entry name" value="Alpha-helical ferredoxin"/>
    <property type="match status" value="1"/>
</dbReference>
<feature type="transmembrane region" description="Helical" evidence="1">
    <location>
        <begin position="162"/>
        <end position="180"/>
    </location>
</feature>
<evidence type="ECO:0000259" key="2">
    <source>
        <dbReference type="PROSITE" id="PS51379"/>
    </source>
</evidence>
<evidence type="ECO:0000313" key="3">
    <source>
        <dbReference type="EMBL" id="KKM75779.1"/>
    </source>
</evidence>